<organism evidence="1 2">
    <name type="scientific">Armillaria solidipes</name>
    <dbReference type="NCBI Taxonomy" id="1076256"/>
    <lineage>
        <taxon>Eukaryota</taxon>
        <taxon>Fungi</taxon>
        <taxon>Dikarya</taxon>
        <taxon>Basidiomycota</taxon>
        <taxon>Agaricomycotina</taxon>
        <taxon>Agaricomycetes</taxon>
        <taxon>Agaricomycetidae</taxon>
        <taxon>Agaricales</taxon>
        <taxon>Marasmiineae</taxon>
        <taxon>Physalacriaceae</taxon>
        <taxon>Armillaria</taxon>
    </lineage>
</organism>
<dbReference type="AlphaFoldDB" id="A0A2H3B3Q2"/>
<reference evidence="2" key="1">
    <citation type="journal article" date="2017" name="Nat. Ecol. Evol.">
        <title>Genome expansion and lineage-specific genetic innovations in the forest pathogenic fungi Armillaria.</title>
        <authorList>
            <person name="Sipos G."/>
            <person name="Prasanna A.N."/>
            <person name="Walter M.C."/>
            <person name="O'Connor E."/>
            <person name="Balint B."/>
            <person name="Krizsan K."/>
            <person name="Kiss B."/>
            <person name="Hess J."/>
            <person name="Varga T."/>
            <person name="Slot J."/>
            <person name="Riley R."/>
            <person name="Boka B."/>
            <person name="Rigling D."/>
            <person name="Barry K."/>
            <person name="Lee J."/>
            <person name="Mihaltcheva S."/>
            <person name="LaButti K."/>
            <person name="Lipzen A."/>
            <person name="Waldron R."/>
            <person name="Moloney N.M."/>
            <person name="Sperisen C."/>
            <person name="Kredics L."/>
            <person name="Vagvoelgyi C."/>
            <person name="Patrignani A."/>
            <person name="Fitzpatrick D."/>
            <person name="Nagy I."/>
            <person name="Doyle S."/>
            <person name="Anderson J.B."/>
            <person name="Grigoriev I.V."/>
            <person name="Gueldener U."/>
            <person name="Muensterkoetter M."/>
            <person name="Nagy L.G."/>
        </authorList>
    </citation>
    <scope>NUCLEOTIDE SEQUENCE [LARGE SCALE GENOMIC DNA]</scope>
    <source>
        <strain evidence="2">28-4</strain>
    </source>
</reference>
<evidence type="ECO:0000313" key="1">
    <source>
        <dbReference type="EMBL" id="PBK65539.1"/>
    </source>
</evidence>
<gene>
    <name evidence="1" type="ORF">ARMSODRAFT_437995</name>
</gene>
<proteinExistence type="predicted"/>
<dbReference type="Proteomes" id="UP000218334">
    <property type="component" value="Unassembled WGS sequence"/>
</dbReference>
<keyword evidence="2" id="KW-1185">Reference proteome</keyword>
<dbReference type="EMBL" id="KZ293445">
    <property type="protein sequence ID" value="PBK65539.1"/>
    <property type="molecule type" value="Genomic_DNA"/>
</dbReference>
<evidence type="ECO:0000313" key="2">
    <source>
        <dbReference type="Proteomes" id="UP000218334"/>
    </source>
</evidence>
<name>A0A2H3B3Q2_9AGAR</name>
<accession>A0A2H3B3Q2</accession>
<sequence length="205" mass="22407">MYFERREVGLADPQRWVYRAKAVETHQAEVNGNVIYTPAHANNSGPTSHAIVFHDDLCILEANPLRPTLHPDAIVRPSPRIGRLHCVRLVGALYRRIGVGSLLLCTTRKAKVIRISPNGPSHYSRSGFVIIIMLFLTIGSDSFILPARVRTALSCSPHPVIPSITSIRGTSFCGGLGLNTARSTQRSRCRTLRTNPKSGVSGEGC</sequence>
<protein>
    <submittedName>
        <fullName evidence="1">Uncharacterized protein</fullName>
    </submittedName>
</protein>